<keyword evidence="2" id="KW-1185">Reference proteome</keyword>
<name>A0A3S1B6V7_9CYAN</name>
<gene>
    <name evidence="1" type="ORF">DSM106972_032800</name>
</gene>
<sequence>MPTPQENFKYKRCKKRKNSLILLTGHNFMRLAMSEKRSDNTNAEKNHSGKATLAAILNEVEQTPEEQWETLLQVIRQFRQSLKMQPSPTEAWEAVMKQIHSQDLTQQAARQQALSDLLQSWEEEGDEQEQKETWEFLKQALNKDRLSNRPLFPYY</sequence>
<dbReference type="EMBL" id="RSCL01000007">
    <property type="protein sequence ID" value="RUT06074.1"/>
    <property type="molecule type" value="Genomic_DNA"/>
</dbReference>
<evidence type="ECO:0000313" key="1">
    <source>
        <dbReference type="EMBL" id="RUT06074.1"/>
    </source>
</evidence>
<protein>
    <submittedName>
        <fullName evidence="1">Uncharacterized protein</fullName>
    </submittedName>
</protein>
<dbReference type="Proteomes" id="UP000271624">
    <property type="component" value="Unassembled WGS sequence"/>
</dbReference>
<accession>A0A3S1B6V7</accession>
<comment type="caution">
    <text evidence="1">The sequence shown here is derived from an EMBL/GenBank/DDBJ whole genome shotgun (WGS) entry which is preliminary data.</text>
</comment>
<reference evidence="1" key="2">
    <citation type="journal article" date="2019" name="Genome Biol. Evol.">
        <title>Day and night: Metabolic profiles and evolutionary relationships of six axenic non-marine cyanobacteria.</title>
        <authorList>
            <person name="Will S.E."/>
            <person name="Henke P."/>
            <person name="Boedeker C."/>
            <person name="Huang S."/>
            <person name="Brinkmann H."/>
            <person name="Rohde M."/>
            <person name="Jarek M."/>
            <person name="Friedl T."/>
            <person name="Seufert S."/>
            <person name="Schumacher M."/>
            <person name="Overmann J."/>
            <person name="Neumann-Schaal M."/>
            <person name="Petersen J."/>
        </authorList>
    </citation>
    <scope>NUCLEOTIDE SEQUENCE [LARGE SCALE GENOMIC DNA]</scope>
    <source>
        <strain evidence="1">PCC 7102</strain>
    </source>
</reference>
<dbReference type="AlphaFoldDB" id="A0A3S1B6V7"/>
<dbReference type="SUPFAM" id="SSF140591">
    <property type="entry name" value="Type III secretion system domain"/>
    <property type="match status" value="1"/>
</dbReference>
<reference evidence="1" key="1">
    <citation type="submission" date="2018-12" db="EMBL/GenBank/DDBJ databases">
        <authorList>
            <person name="Will S."/>
            <person name="Neumann-Schaal M."/>
            <person name="Henke P."/>
        </authorList>
    </citation>
    <scope>NUCLEOTIDE SEQUENCE</scope>
    <source>
        <strain evidence="1">PCC 7102</strain>
    </source>
</reference>
<organism evidence="1 2">
    <name type="scientific">Dulcicalothrix desertica PCC 7102</name>
    <dbReference type="NCBI Taxonomy" id="232991"/>
    <lineage>
        <taxon>Bacteria</taxon>
        <taxon>Bacillati</taxon>
        <taxon>Cyanobacteriota</taxon>
        <taxon>Cyanophyceae</taxon>
        <taxon>Nostocales</taxon>
        <taxon>Calotrichaceae</taxon>
        <taxon>Dulcicalothrix</taxon>
    </lineage>
</organism>
<evidence type="ECO:0000313" key="2">
    <source>
        <dbReference type="Proteomes" id="UP000271624"/>
    </source>
</evidence>
<proteinExistence type="predicted"/>